<protein>
    <recommendedName>
        <fullName evidence="2">Knr4/Smi1-like domain-containing protein</fullName>
    </recommendedName>
</protein>
<dbReference type="OrthoDB" id="2788868at2759"/>
<dbReference type="Pfam" id="PF09346">
    <property type="entry name" value="SMI1_KNR4"/>
    <property type="match status" value="1"/>
</dbReference>
<dbReference type="SUPFAM" id="SSF160631">
    <property type="entry name" value="SMI1/KNR4-like"/>
    <property type="match status" value="1"/>
</dbReference>
<organism evidence="3 4">
    <name type="scientific">Dendryphion nanum</name>
    <dbReference type="NCBI Taxonomy" id="256645"/>
    <lineage>
        <taxon>Eukaryota</taxon>
        <taxon>Fungi</taxon>
        <taxon>Dikarya</taxon>
        <taxon>Ascomycota</taxon>
        <taxon>Pezizomycotina</taxon>
        <taxon>Dothideomycetes</taxon>
        <taxon>Pleosporomycetidae</taxon>
        <taxon>Pleosporales</taxon>
        <taxon>Torulaceae</taxon>
        <taxon>Dendryphion</taxon>
    </lineage>
</organism>
<feature type="transmembrane region" description="Helical" evidence="1">
    <location>
        <begin position="21"/>
        <end position="40"/>
    </location>
</feature>
<dbReference type="InterPro" id="IPR018958">
    <property type="entry name" value="Knr4/Smi1-like_dom"/>
</dbReference>
<evidence type="ECO:0000313" key="3">
    <source>
        <dbReference type="EMBL" id="KAH7128443.1"/>
    </source>
</evidence>
<feature type="domain" description="Knr4/Smi1-like" evidence="2">
    <location>
        <begin position="250"/>
        <end position="371"/>
    </location>
</feature>
<evidence type="ECO:0000256" key="1">
    <source>
        <dbReference type="SAM" id="Phobius"/>
    </source>
</evidence>
<sequence length="454" mass="51955">MSLAFKRKYDRVQILQEKAPWLVARTAFSIALEFALLGHIDIATEIYTLFDDVAPENKAAWCPGLYFAWEALGQWPESVPPQDRLPEALSKLETERMVWKRKTNANDAGIEKLVLAAMADEERIKADDLTVALDLAVSTGRKEKADKILRLFAEYFDQTWKSLSKSRNAWKLLKDKALAVAIGVKEEKISAFKAEVLATFQERRKNGAQRRLKDLSMVDLVKACNESTLKNAIWGEMDIEDPPNTVLQPGATEEDIRALEERIGHNLPTDYKEFLAVSNGLGPVWNGLDAEPRFLGTGEVHLFDATEEQKAWHEASVEVMFITDLSKKIQWATLDRVIQINSGDASSRFVWLVEPEYSQKLVDSFNEVYSTLPEEEQLRIKKRLEVFTPPVDEAKGFADVGWQLFVWEPNTLERTIIWSFREYLEFVTSNASNRDLDEESRLFHTQDVFAYTLR</sequence>
<dbReference type="EMBL" id="JAGMWT010000005">
    <property type="protein sequence ID" value="KAH7128443.1"/>
    <property type="molecule type" value="Genomic_DNA"/>
</dbReference>
<dbReference type="Gene3D" id="3.40.1580.10">
    <property type="entry name" value="SMI1/KNR4-like"/>
    <property type="match status" value="1"/>
</dbReference>
<dbReference type="InterPro" id="IPR037883">
    <property type="entry name" value="Knr4/Smi1-like_sf"/>
</dbReference>
<gene>
    <name evidence="3" type="ORF">B0J11DRAFT_271270</name>
</gene>
<evidence type="ECO:0000313" key="4">
    <source>
        <dbReference type="Proteomes" id="UP000700596"/>
    </source>
</evidence>
<proteinExistence type="predicted"/>
<keyword evidence="1" id="KW-0812">Transmembrane</keyword>
<dbReference type="AlphaFoldDB" id="A0A9P9DZT1"/>
<keyword evidence="4" id="KW-1185">Reference proteome</keyword>
<reference evidence="3" key="1">
    <citation type="journal article" date="2021" name="Nat. Commun.">
        <title>Genetic determinants of endophytism in the Arabidopsis root mycobiome.</title>
        <authorList>
            <person name="Mesny F."/>
            <person name="Miyauchi S."/>
            <person name="Thiergart T."/>
            <person name="Pickel B."/>
            <person name="Atanasova L."/>
            <person name="Karlsson M."/>
            <person name="Huettel B."/>
            <person name="Barry K.W."/>
            <person name="Haridas S."/>
            <person name="Chen C."/>
            <person name="Bauer D."/>
            <person name="Andreopoulos W."/>
            <person name="Pangilinan J."/>
            <person name="LaButti K."/>
            <person name="Riley R."/>
            <person name="Lipzen A."/>
            <person name="Clum A."/>
            <person name="Drula E."/>
            <person name="Henrissat B."/>
            <person name="Kohler A."/>
            <person name="Grigoriev I.V."/>
            <person name="Martin F.M."/>
            <person name="Hacquard S."/>
        </authorList>
    </citation>
    <scope>NUCLEOTIDE SEQUENCE</scope>
    <source>
        <strain evidence="3">MPI-CAGE-CH-0243</strain>
    </source>
</reference>
<keyword evidence="1" id="KW-0472">Membrane</keyword>
<dbReference type="SMART" id="SM00860">
    <property type="entry name" value="SMI1_KNR4"/>
    <property type="match status" value="1"/>
</dbReference>
<comment type="caution">
    <text evidence="3">The sequence shown here is derived from an EMBL/GenBank/DDBJ whole genome shotgun (WGS) entry which is preliminary data.</text>
</comment>
<keyword evidence="1" id="KW-1133">Transmembrane helix</keyword>
<accession>A0A9P9DZT1</accession>
<evidence type="ECO:0000259" key="2">
    <source>
        <dbReference type="SMART" id="SM00860"/>
    </source>
</evidence>
<dbReference type="Proteomes" id="UP000700596">
    <property type="component" value="Unassembled WGS sequence"/>
</dbReference>
<name>A0A9P9DZT1_9PLEO</name>